<feature type="region of interest" description="Disordered" evidence="1">
    <location>
        <begin position="1"/>
        <end position="43"/>
    </location>
</feature>
<dbReference type="SUPFAM" id="SSF52540">
    <property type="entry name" value="P-loop containing nucleoside triphosphate hydrolases"/>
    <property type="match status" value="1"/>
</dbReference>
<dbReference type="GO" id="GO:0051782">
    <property type="term" value="P:negative regulation of cell division"/>
    <property type="evidence" value="ECO:0007669"/>
    <property type="project" value="TreeGrafter"/>
</dbReference>
<dbReference type="GO" id="GO:0005524">
    <property type="term" value="F:ATP binding"/>
    <property type="evidence" value="ECO:0007669"/>
    <property type="project" value="TreeGrafter"/>
</dbReference>
<dbReference type="Gene3D" id="3.40.50.300">
    <property type="entry name" value="P-loop containing nucleotide triphosphate hydrolases"/>
    <property type="match status" value="1"/>
</dbReference>
<proteinExistence type="predicted"/>
<dbReference type="PANTHER" id="PTHR43384">
    <property type="entry name" value="SEPTUM SITE-DETERMINING PROTEIN MIND HOMOLOG, CHLOROPLASTIC-RELATED"/>
    <property type="match status" value="1"/>
</dbReference>
<dbReference type="GO" id="GO:0009898">
    <property type="term" value="C:cytoplasmic side of plasma membrane"/>
    <property type="evidence" value="ECO:0007669"/>
    <property type="project" value="TreeGrafter"/>
</dbReference>
<evidence type="ECO:0000313" key="3">
    <source>
        <dbReference type="Proteomes" id="UP000266677"/>
    </source>
</evidence>
<gene>
    <name evidence="2" type="ORF">D5S18_34215</name>
</gene>
<dbReference type="InterPro" id="IPR027417">
    <property type="entry name" value="P-loop_NTPase"/>
</dbReference>
<organism evidence="2 3">
    <name type="scientific">Nocardia panacis</name>
    <dbReference type="NCBI Taxonomy" id="2340916"/>
    <lineage>
        <taxon>Bacteria</taxon>
        <taxon>Bacillati</taxon>
        <taxon>Actinomycetota</taxon>
        <taxon>Actinomycetes</taxon>
        <taxon>Mycobacteriales</taxon>
        <taxon>Nocardiaceae</taxon>
        <taxon>Nocardia</taxon>
    </lineage>
</organism>
<name>A0A3A4K251_9NOCA</name>
<protein>
    <submittedName>
        <fullName evidence="2">Uncharacterized protein</fullName>
    </submittedName>
</protein>
<reference evidence="2 3" key="1">
    <citation type="submission" date="2018-09" db="EMBL/GenBank/DDBJ databases">
        <title>YIM PH21274 draft genome.</title>
        <authorList>
            <person name="Miao C."/>
        </authorList>
    </citation>
    <scope>NUCLEOTIDE SEQUENCE [LARGE SCALE GENOMIC DNA]</scope>
    <source>
        <strain evidence="2 3">YIM PH 21724</strain>
    </source>
</reference>
<keyword evidence="3" id="KW-1185">Reference proteome</keyword>
<dbReference type="PANTHER" id="PTHR43384:SF14">
    <property type="entry name" value="ESX-1 SECRETION-ASSOCIATED PROTEIN ESPI"/>
    <property type="match status" value="1"/>
</dbReference>
<evidence type="ECO:0000256" key="1">
    <source>
        <dbReference type="SAM" id="MobiDB-lite"/>
    </source>
</evidence>
<evidence type="ECO:0000313" key="2">
    <source>
        <dbReference type="EMBL" id="RJO67958.1"/>
    </source>
</evidence>
<feature type="compositionally biased region" description="Basic and acidic residues" evidence="1">
    <location>
        <begin position="1"/>
        <end position="28"/>
    </location>
</feature>
<accession>A0A3A4K251</accession>
<sequence>MSDHPTEPEDKVIDRDEYTAERPVDLRRQRLRPRPQPPDDEVAMASSEVEQVSDLYGVGPANLIPTEPGPQDIAAVREARLAMLLAPAPGVETDPAQWGWRGKLNALGLRVRPNRTGIEVSYRRAVERIRQPLPGTPLVVVANPKGGTGVTPTVVLLSALFGRHRGGQIVAWDANEACGTLAARAANCSNSDGVWEVLGHARELCSPNSDASSLARFLQRQPTLDEILASDQTPGGTAIVGRDECAALMAVLRRHHAMVIADVGNNERAQGFRWAIGNATQLVIPVIGHRDAVVAALRLLDGVADAGHQQLAEDAVVVLAEVGDIPTAAAALDNARVAGVLRVAFDPALASGERIVLSRLPRSTIRAWSEVAATVADSIAQTLADRNAPLETADDIEFSWAPKQSEPTQLPSRLQAYAVHTGGSAKGSQAANPAGHVPDWRPGW</sequence>
<dbReference type="GO" id="GO:0016887">
    <property type="term" value="F:ATP hydrolysis activity"/>
    <property type="evidence" value="ECO:0007669"/>
    <property type="project" value="TreeGrafter"/>
</dbReference>
<dbReference type="GO" id="GO:0005829">
    <property type="term" value="C:cytosol"/>
    <property type="evidence" value="ECO:0007669"/>
    <property type="project" value="TreeGrafter"/>
</dbReference>
<dbReference type="InterPro" id="IPR050625">
    <property type="entry name" value="ParA/MinD_ATPase"/>
</dbReference>
<dbReference type="AlphaFoldDB" id="A0A3A4K251"/>
<comment type="caution">
    <text evidence="2">The sequence shown here is derived from an EMBL/GenBank/DDBJ whole genome shotgun (WGS) entry which is preliminary data.</text>
</comment>
<dbReference type="Proteomes" id="UP000266677">
    <property type="component" value="Unassembled WGS sequence"/>
</dbReference>
<feature type="region of interest" description="Disordered" evidence="1">
    <location>
        <begin position="421"/>
        <end position="444"/>
    </location>
</feature>
<dbReference type="EMBL" id="QZFU01000056">
    <property type="protein sequence ID" value="RJO67958.1"/>
    <property type="molecule type" value="Genomic_DNA"/>
</dbReference>